<feature type="domain" description="C2H2-type" evidence="14">
    <location>
        <begin position="491"/>
        <end position="518"/>
    </location>
</feature>
<dbReference type="InterPro" id="IPR050589">
    <property type="entry name" value="Ikaros_C2H2-ZF"/>
</dbReference>
<gene>
    <name evidence="16 17 18" type="primary">LOC105945406</name>
</gene>
<evidence type="ECO:0000313" key="15">
    <source>
        <dbReference type="Proteomes" id="UP000008143"/>
    </source>
</evidence>
<keyword evidence="5" id="KW-0677">Repeat</keyword>
<evidence type="ECO:0000256" key="12">
    <source>
        <dbReference type="PROSITE-ProRule" id="PRU00042"/>
    </source>
</evidence>
<dbReference type="GO" id="GO:0006357">
    <property type="term" value="P:regulation of transcription by RNA polymerase II"/>
    <property type="evidence" value="ECO:0000318"/>
    <property type="project" value="GO_Central"/>
</dbReference>
<keyword evidence="10" id="KW-0804">Transcription</keyword>
<keyword evidence="8" id="KW-0805">Transcription regulation</keyword>
<dbReference type="SUPFAM" id="SSF57667">
    <property type="entry name" value="beta-beta-alpha zinc fingers"/>
    <property type="match status" value="5"/>
</dbReference>
<dbReference type="PROSITE" id="PS50157">
    <property type="entry name" value="ZINC_FINGER_C2H2_2"/>
    <property type="match status" value="9"/>
</dbReference>
<keyword evidence="4" id="KW-0479">Metal-binding</keyword>
<feature type="domain" description="C2H2-type" evidence="14">
    <location>
        <begin position="260"/>
        <end position="287"/>
    </location>
</feature>
<accession>A0A8J1JQD8</accession>
<dbReference type="GO" id="GO:0001228">
    <property type="term" value="F:DNA-binding transcription activator activity, RNA polymerase II-specific"/>
    <property type="evidence" value="ECO:0000318"/>
    <property type="project" value="GO_Central"/>
</dbReference>
<dbReference type="AGR" id="Xenbase:XB-GENE-29088655"/>
<dbReference type="InterPro" id="IPR013087">
    <property type="entry name" value="Znf_C2H2_type"/>
</dbReference>
<comment type="subcellular location">
    <subcellularLocation>
        <location evidence="2">Nucleus</location>
    </subcellularLocation>
</comment>
<evidence type="ECO:0000313" key="17">
    <source>
        <dbReference type="RefSeq" id="XP_031760099.1"/>
    </source>
</evidence>
<dbReference type="FunFam" id="3.30.160.60:FF:002343">
    <property type="entry name" value="Zinc finger protein 33A"/>
    <property type="match status" value="2"/>
</dbReference>
<dbReference type="FunFam" id="3.30.160.60:FF:000358">
    <property type="entry name" value="zinc finger protein 24"/>
    <property type="match status" value="1"/>
</dbReference>
<evidence type="ECO:0000256" key="1">
    <source>
        <dbReference type="ARBA" id="ARBA00003767"/>
    </source>
</evidence>
<evidence type="ECO:0000256" key="7">
    <source>
        <dbReference type="ARBA" id="ARBA00022833"/>
    </source>
</evidence>
<feature type="domain" description="C2H2-type" evidence="14">
    <location>
        <begin position="428"/>
        <end position="455"/>
    </location>
</feature>
<dbReference type="Gene3D" id="3.30.160.60">
    <property type="entry name" value="Classic Zinc Finger"/>
    <property type="match status" value="9"/>
</dbReference>
<protein>
    <submittedName>
        <fullName evidence="16 17">Gastrula zinc finger protein XlCGF57.1-like</fullName>
    </submittedName>
</protein>
<evidence type="ECO:0000256" key="8">
    <source>
        <dbReference type="ARBA" id="ARBA00023015"/>
    </source>
</evidence>
<feature type="domain" description="C2H2-type" evidence="14">
    <location>
        <begin position="456"/>
        <end position="483"/>
    </location>
</feature>
<evidence type="ECO:0000256" key="13">
    <source>
        <dbReference type="SAM" id="MobiDB-lite"/>
    </source>
</evidence>
<comment type="function">
    <text evidence="1">May be involved in transcriptional regulation.</text>
</comment>
<feature type="domain" description="C2H2-type" evidence="14">
    <location>
        <begin position="288"/>
        <end position="315"/>
    </location>
</feature>
<feature type="domain" description="C2H2-type" evidence="14">
    <location>
        <begin position="316"/>
        <end position="343"/>
    </location>
</feature>
<dbReference type="FunFam" id="3.30.160.60:FF:000759">
    <property type="entry name" value="zinc finger protein 16"/>
    <property type="match status" value="3"/>
</dbReference>
<dbReference type="Pfam" id="PF00096">
    <property type="entry name" value="zf-C2H2"/>
    <property type="match status" value="8"/>
</dbReference>
<evidence type="ECO:0000256" key="3">
    <source>
        <dbReference type="ARBA" id="ARBA00006991"/>
    </source>
</evidence>
<evidence type="ECO:0000259" key="14">
    <source>
        <dbReference type="PROSITE" id="PS50157"/>
    </source>
</evidence>
<feature type="domain" description="C2H2-type" evidence="14">
    <location>
        <begin position="344"/>
        <end position="371"/>
    </location>
</feature>
<dbReference type="OrthoDB" id="9411774at2759"/>
<keyword evidence="6 12" id="KW-0863">Zinc-finger</keyword>
<name>A0A8J1JQD8_XENTR</name>
<evidence type="ECO:0000256" key="6">
    <source>
        <dbReference type="ARBA" id="ARBA00022771"/>
    </source>
</evidence>
<evidence type="ECO:0000256" key="5">
    <source>
        <dbReference type="ARBA" id="ARBA00022737"/>
    </source>
</evidence>
<evidence type="ECO:0000256" key="4">
    <source>
        <dbReference type="ARBA" id="ARBA00022723"/>
    </source>
</evidence>
<organism evidence="15 16">
    <name type="scientific">Xenopus tropicalis</name>
    <name type="common">Western clawed frog</name>
    <name type="synonym">Silurana tropicalis</name>
    <dbReference type="NCBI Taxonomy" id="8364"/>
    <lineage>
        <taxon>Eukaryota</taxon>
        <taxon>Metazoa</taxon>
        <taxon>Chordata</taxon>
        <taxon>Craniata</taxon>
        <taxon>Vertebrata</taxon>
        <taxon>Euteleostomi</taxon>
        <taxon>Amphibia</taxon>
        <taxon>Batrachia</taxon>
        <taxon>Anura</taxon>
        <taxon>Pipoidea</taxon>
        <taxon>Pipidae</taxon>
        <taxon>Xenopodinae</taxon>
        <taxon>Xenopus</taxon>
        <taxon>Silurana</taxon>
    </lineage>
</organism>
<evidence type="ECO:0000256" key="11">
    <source>
        <dbReference type="ARBA" id="ARBA00023242"/>
    </source>
</evidence>
<proteinExistence type="inferred from homology"/>
<sequence length="574" mass="64192">MRGDRPPSSMEPQMEPRLAVKVENEESECEDCLSSIKRETDPPPADGFREKEMEILQIKEEEPDSDYYQSPMERRAVPLADGVSEIKCEDEGSDAKDHITAIKCETESVPAAGAELEVLQIKIKEEEPDPEDHQTPMESSAAPLTDGESCINDGNCWDPDPPRCLIRHERRLLTETSNHFDSLDAAKEPLSGAGVLPGAALTDGTRYEDCSASADTSGFICEKCGRCFSGNSDPLAHLCADCPENFTDPHKNEEVQGVRFPCSECGKHYNNKCSLKTHQLLHTGVKPFTCKDCHKTFSLRKDLNRHQKIHTGEKPFTCTECGKGFYLRGNLNIHYKIHTGEKPYACTECGKSFSEKSKLRKHQKIHTGEKPFTCTECGKSYSEKSKLLNHHKTHTGENLFNCTECGGTFLTKNSLVQHQMIHTGEKPFTCTECGKGFSTKNSLTSHERIHTGEKPFTCSECGKCFSRKCNLNVHERIHRKEEGKERKRKSFPCTECGKTFAVKNNLKKHQQIHSLQRTIERKRNIIAQQHIGHVGHVGQEQQGLAPVTLCCSAIGASQLSESKLITVLFLPQTS</sequence>
<dbReference type="PANTHER" id="PTHR24404:SF41">
    <property type="entry name" value="ZINC FINGER PROTEIN 613"/>
    <property type="match status" value="1"/>
</dbReference>
<dbReference type="GO" id="GO:0005634">
    <property type="term" value="C:nucleus"/>
    <property type="evidence" value="ECO:0000318"/>
    <property type="project" value="GO_Central"/>
</dbReference>
<dbReference type="Xenbase" id="XB-GENE-29088655">
    <property type="gene designation" value="LOC105945406"/>
</dbReference>
<dbReference type="OMA" id="KCECESV"/>
<evidence type="ECO:0000313" key="18">
    <source>
        <dbReference type="Xenbase" id="XB-GENE-29088655"/>
    </source>
</evidence>
<evidence type="ECO:0000256" key="2">
    <source>
        <dbReference type="ARBA" id="ARBA00004123"/>
    </source>
</evidence>
<keyword evidence="9" id="KW-0238">DNA-binding</keyword>
<keyword evidence="15" id="KW-1185">Reference proteome</keyword>
<dbReference type="GO" id="GO:0008270">
    <property type="term" value="F:zinc ion binding"/>
    <property type="evidence" value="ECO:0007669"/>
    <property type="project" value="UniProtKB-KW"/>
</dbReference>
<dbReference type="FunFam" id="3.30.160.60:FF:001854">
    <property type="entry name" value="Zinc finger protein"/>
    <property type="match status" value="1"/>
</dbReference>
<feature type="region of interest" description="Disordered" evidence="13">
    <location>
        <begin position="126"/>
        <end position="145"/>
    </location>
</feature>
<feature type="region of interest" description="Disordered" evidence="13">
    <location>
        <begin position="1"/>
        <end position="26"/>
    </location>
</feature>
<feature type="domain" description="C2H2-type" evidence="14">
    <location>
        <begin position="372"/>
        <end position="399"/>
    </location>
</feature>
<comment type="similarity">
    <text evidence="3">Belongs to the krueppel C2H2-type zinc-finger protein family.</text>
</comment>
<evidence type="ECO:0000256" key="9">
    <source>
        <dbReference type="ARBA" id="ARBA00023125"/>
    </source>
</evidence>
<feature type="domain" description="C2H2-type" evidence="14">
    <location>
        <begin position="400"/>
        <end position="427"/>
    </location>
</feature>
<dbReference type="PROSITE" id="PS00028">
    <property type="entry name" value="ZINC_FINGER_C2H2_1"/>
    <property type="match status" value="9"/>
</dbReference>
<dbReference type="FunFam" id="3.30.160.60:FF:003116">
    <property type="match status" value="1"/>
</dbReference>
<dbReference type="RefSeq" id="XP_031760098.1">
    <property type="nucleotide sequence ID" value="XM_031904238.1"/>
</dbReference>
<evidence type="ECO:0000313" key="16">
    <source>
        <dbReference type="RefSeq" id="XP_031760098.1"/>
    </source>
</evidence>
<dbReference type="SMART" id="SM00355">
    <property type="entry name" value="ZnF_C2H2"/>
    <property type="match status" value="9"/>
</dbReference>
<keyword evidence="7" id="KW-0862">Zinc</keyword>
<keyword evidence="11" id="KW-0539">Nucleus</keyword>
<dbReference type="KEGG" id="xtr:105945406"/>
<dbReference type="RefSeq" id="XP_031760099.1">
    <property type="nucleotide sequence ID" value="XM_031904239.1"/>
</dbReference>
<dbReference type="AlphaFoldDB" id="A0A8J1JQD8"/>
<dbReference type="GeneID" id="105945406"/>
<evidence type="ECO:0000256" key="10">
    <source>
        <dbReference type="ARBA" id="ARBA00023163"/>
    </source>
</evidence>
<dbReference type="InterPro" id="IPR036236">
    <property type="entry name" value="Znf_C2H2_sf"/>
</dbReference>
<reference evidence="16 17" key="1">
    <citation type="submission" date="2025-04" db="UniProtKB">
        <authorList>
            <consortium name="RefSeq"/>
        </authorList>
    </citation>
    <scope>IDENTIFICATION</scope>
    <source>
        <strain evidence="16 17">Nigerian</strain>
        <tissue evidence="16 17">Liver and blood</tissue>
    </source>
</reference>
<dbReference type="Proteomes" id="UP000008143">
    <property type="component" value="Chromosome 6"/>
</dbReference>
<dbReference type="GO" id="GO:0000978">
    <property type="term" value="F:RNA polymerase II cis-regulatory region sequence-specific DNA binding"/>
    <property type="evidence" value="ECO:0000318"/>
    <property type="project" value="GO_Central"/>
</dbReference>
<dbReference type="PANTHER" id="PTHR24404">
    <property type="entry name" value="ZINC FINGER PROTEIN"/>
    <property type="match status" value="1"/>
</dbReference>